<feature type="transmembrane region" description="Helical" evidence="2">
    <location>
        <begin position="126"/>
        <end position="149"/>
    </location>
</feature>
<evidence type="ECO:0000313" key="5">
    <source>
        <dbReference type="Proteomes" id="UP001302321"/>
    </source>
</evidence>
<comment type="caution">
    <text evidence="4">The sequence shown here is derived from an EMBL/GenBank/DDBJ whole genome shotgun (WGS) entry which is preliminary data.</text>
</comment>
<dbReference type="Proteomes" id="UP001302321">
    <property type="component" value="Unassembled WGS sequence"/>
</dbReference>
<organism evidence="4 5">
    <name type="scientific">Triangularia setosa</name>
    <dbReference type="NCBI Taxonomy" id="2587417"/>
    <lineage>
        <taxon>Eukaryota</taxon>
        <taxon>Fungi</taxon>
        <taxon>Dikarya</taxon>
        <taxon>Ascomycota</taxon>
        <taxon>Pezizomycotina</taxon>
        <taxon>Sordariomycetes</taxon>
        <taxon>Sordariomycetidae</taxon>
        <taxon>Sordariales</taxon>
        <taxon>Podosporaceae</taxon>
        <taxon>Triangularia</taxon>
    </lineage>
</organism>
<evidence type="ECO:0000259" key="3">
    <source>
        <dbReference type="Pfam" id="PF06916"/>
    </source>
</evidence>
<keyword evidence="2" id="KW-0812">Transmembrane</keyword>
<feature type="region of interest" description="Disordered" evidence="1">
    <location>
        <begin position="56"/>
        <end position="112"/>
    </location>
</feature>
<reference evidence="4" key="1">
    <citation type="journal article" date="2023" name="Mol. Phylogenet. Evol.">
        <title>Genome-scale phylogeny and comparative genomics of the fungal order Sordariales.</title>
        <authorList>
            <person name="Hensen N."/>
            <person name="Bonometti L."/>
            <person name="Westerberg I."/>
            <person name="Brannstrom I.O."/>
            <person name="Guillou S."/>
            <person name="Cros-Aarteil S."/>
            <person name="Calhoun S."/>
            <person name="Haridas S."/>
            <person name="Kuo A."/>
            <person name="Mondo S."/>
            <person name="Pangilinan J."/>
            <person name="Riley R."/>
            <person name="LaButti K."/>
            <person name="Andreopoulos B."/>
            <person name="Lipzen A."/>
            <person name="Chen C."/>
            <person name="Yan M."/>
            <person name="Daum C."/>
            <person name="Ng V."/>
            <person name="Clum A."/>
            <person name="Steindorff A."/>
            <person name="Ohm R.A."/>
            <person name="Martin F."/>
            <person name="Silar P."/>
            <person name="Natvig D.O."/>
            <person name="Lalanne C."/>
            <person name="Gautier V."/>
            <person name="Ament-Velasquez S.L."/>
            <person name="Kruys A."/>
            <person name="Hutchinson M.I."/>
            <person name="Powell A.J."/>
            <person name="Barry K."/>
            <person name="Miller A.N."/>
            <person name="Grigoriev I.V."/>
            <person name="Debuchy R."/>
            <person name="Gladieux P."/>
            <person name="Hiltunen Thoren M."/>
            <person name="Johannesson H."/>
        </authorList>
    </citation>
    <scope>NUCLEOTIDE SEQUENCE</scope>
    <source>
        <strain evidence="4">CBS 892.96</strain>
    </source>
</reference>
<gene>
    <name evidence="4" type="ORF">QBC36DRAFT_78993</name>
</gene>
<feature type="compositionally biased region" description="Polar residues" evidence="1">
    <location>
        <begin position="56"/>
        <end position="67"/>
    </location>
</feature>
<evidence type="ECO:0000256" key="2">
    <source>
        <dbReference type="SAM" id="Phobius"/>
    </source>
</evidence>
<dbReference type="EMBL" id="MU866119">
    <property type="protein sequence ID" value="KAK4179320.1"/>
    <property type="molecule type" value="Genomic_DNA"/>
</dbReference>
<keyword evidence="2" id="KW-1133">Transmembrane helix</keyword>
<reference evidence="4" key="2">
    <citation type="submission" date="2023-05" db="EMBL/GenBank/DDBJ databases">
        <authorList>
            <consortium name="Lawrence Berkeley National Laboratory"/>
            <person name="Steindorff A."/>
            <person name="Hensen N."/>
            <person name="Bonometti L."/>
            <person name="Westerberg I."/>
            <person name="Brannstrom I.O."/>
            <person name="Guillou S."/>
            <person name="Cros-Aarteil S."/>
            <person name="Calhoun S."/>
            <person name="Haridas S."/>
            <person name="Kuo A."/>
            <person name="Mondo S."/>
            <person name="Pangilinan J."/>
            <person name="Riley R."/>
            <person name="Labutti K."/>
            <person name="Andreopoulos B."/>
            <person name="Lipzen A."/>
            <person name="Chen C."/>
            <person name="Yanf M."/>
            <person name="Daum C."/>
            <person name="Ng V."/>
            <person name="Clum A."/>
            <person name="Ohm R."/>
            <person name="Martin F."/>
            <person name="Silar P."/>
            <person name="Natvig D."/>
            <person name="Lalanne C."/>
            <person name="Gautier V."/>
            <person name="Ament-Velasquez S.L."/>
            <person name="Kruys A."/>
            <person name="Hutchinson M.I."/>
            <person name="Powell A.J."/>
            <person name="Barry K."/>
            <person name="Miller A.N."/>
            <person name="Grigoriev I.V."/>
            <person name="Debuchy R."/>
            <person name="Gladieux P."/>
            <person name="Thoren M.H."/>
            <person name="Johannesson H."/>
        </authorList>
    </citation>
    <scope>NUCLEOTIDE SEQUENCE</scope>
    <source>
        <strain evidence="4">CBS 892.96</strain>
    </source>
</reference>
<feature type="compositionally biased region" description="Polar residues" evidence="1">
    <location>
        <begin position="78"/>
        <end position="87"/>
    </location>
</feature>
<evidence type="ECO:0000313" key="4">
    <source>
        <dbReference type="EMBL" id="KAK4179320.1"/>
    </source>
</evidence>
<feature type="domain" description="DUF1279" evidence="3">
    <location>
        <begin position="118"/>
        <end position="248"/>
    </location>
</feature>
<dbReference type="InterPro" id="IPR045866">
    <property type="entry name" value="FAM210A/B-like"/>
</dbReference>
<sequence>MLRTAFGTLEALVERSALSTGSIARNTTGGQFWAGRMSANPVNGLPWHQRARLSQLRQTTPTKSAANKSPPRAVPRQQPKNSFSTPRRNFHSSKARRGDSEPAKNGAKPAESLSLRERLKKLSREYGWTAMGIYLALSVLDFPFCFLLVRTVGTERIAHVEEVVVSNAKKVIPESVQNRWNEYRKSLKEAKQELTGKTEAEIVGHGVAEAEEANKGEGASLATQLALAYAIHKSFIFFRIPLTAAITPKIVKTLRGWGWQIGKRPVRPHKKSSD</sequence>
<dbReference type="PANTHER" id="PTHR21377">
    <property type="entry name" value="PROTEIN FAM210B, MITOCHONDRIAL"/>
    <property type="match status" value="1"/>
</dbReference>
<dbReference type="PANTHER" id="PTHR21377:SF0">
    <property type="entry name" value="PROTEIN FAM210B, MITOCHONDRIAL"/>
    <property type="match status" value="1"/>
</dbReference>
<protein>
    <recommendedName>
        <fullName evidence="3">DUF1279 domain-containing protein</fullName>
    </recommendedName>
</protein>
<proteinExistence type="predicted"/>
<keyword evidence="2" id="KW-0472">Membrane</keyword>
<dbReference type="AlphaFoldDB" id="A0AAN7AAQ7"/>
<keyword evidence="5" id="KW-1185">Reference proteome</keyword>
<accession>A0AAN7AAQ7</accession>
<evidence type="ECO:0000256" key="1">
    <source>
        <dbReference type="SAM" id="MobiDB-lite"/>
    </source>
</evidence>
<dbReference type="InterPro" id="IPR009688">
    <property type="entry name" value="FAM210A/B-like_dom"/>
</dbReference>
<dbReference type="Pfam" id="PF06916">
    <property type="entry name" value="FAM210A-B_dom"/>
    <property type="match status" value="1"/>
</dbReference>
<dbReference type="GO" id="GO:0005739">
    <property type="term" value="C:mitochondrion"/>
    <property type="evidence" value="ECO:0007669"/>
    <property type="project" value="TreeGrafter"/>
</dbReference>
<name>A0AAN7AAQ7_9PEZI</name>